<dbReference type="Proteomes" id="UP000198406">
    <property type="component" value="Unassembled WGS sequence"/>
</dbReference>
<dbReference type="InParanoid" id="A0A1Z5JX44"/>
<dbReference type="AlphaFoldDB" id="A0A1Z5JX44"/>
<evidence type="ECO:0000256" key="1">
    <source>
        <dbReference type="SAM" id="MobiDB-lite"/>
    </source>
</evidence>
<dbReference type="OrthoDB" id="48977at2759"/>
<feature type="compositionally biased region" description="Basic and acidic residues" evidence="1">
    <location>
        <begin position="213"/>
        <end position="226"/>
    </location>
</feature>
<organism evidence="3 4">
    <name type="scientific">Fistulifera solaris</name>
    <name type="common">Oleaginous diatom</name>
    <dbReference type="NCBI Taxonomy" id="1519565"/>
    <lineage>
        <taxon>Eukaryota</taxon>
        <taxon>Sar</taxon>
        <taxon>Stramenopiles</taxon>
        <taxon>Ochrophyta</taxon>
        <taxon>Bacillariophyta</taxon>
        <taxon>Bacillariophyceae</taxon>
        <taxon>Bacillariophycidae</taxon>
        <taxon>Naviculales</taxon>
        <taxon>Naviculaceae</taxon>
        <taxon>Fistulifera</taxon>
    </lineage>
</organism>
<gene>
    <name evidence="3" type="ORF">FisN_10Hh180</name>
</gene>
<dbReference type="EMBL" id="BDSP01000131">
    <property type="protein sequence ID" value="GAX18613.1"/>
    <property type="molecule type" value="Genomic_DNA"/>
</dbReference>
<proteinExistence type="predicted"/>
<feature type="compositionally biased region" description="Basic and acidic residues" evidence="1">
    <location>
        <begin position="90"/>
        <end position="103"/>
    </location>
</feature>
<evidence type="ECO:0000313" key="3">
    <source>
        <dbReference type="EMBL" id="GAX18613.1"/>
    </source>
</evidence>
<feature type="compositionally biased region" description="Acidic residues" evidence="1">
    <location>
        <begin position="45"/>
        <end position="54"/>
    </location>
</feature>
<name>A0A1Z5JX44_FISSO</name>
<feature type="signal peptide" evidence="2">
    <location>
        <begin position="1"/>
        <end position="20"/>
    </location>
</feature>
<comment type="caution">
    <text evidence="3">The sequence shown here is derived from an EMBL/GenBank/DDBJ whole genome shotgun (WGS) entry which is preliminary data.</text>
</comment>
<feature type="compositionally biased region" description="Polar residues" evidence="1">
    <location>
        <begin position="389"/>
        <end position="404"/>
    </location>
</feature>
<feature type="region of interest" description="Disordered" evidence="1">
    <location>
        <begin position="41"/>
        <end position="226"/>
    </location>
</feature>
<feature type="compositionally biased region" description="Basic and acidic residues" evidence="1">
    <location>
        <begin position="55"/>
        <end position="64"/>
    </location>
</feature>
<keyword evidence="2" id="KW-0732">Signal</keyword>
<evidence type="ECO:0000313" key="4">
    <source>
        <dbReference type="Proteomes" id="UP000198406"/>
    </source>
</evidence>
<keyword evidence="4" id="KW-1185">Reference proteome</keyword>
<feature type="compositionally biased region" description="Basic and acidic residues" evidence="1">
    <location>
        <begin position="118"/>
        <end position="146"/>
    </location>
</feature>
<protein>
    <submittedName>
        <fullName evidence="3">Uncharacterized protein</fullName>
    </submittedName>
</protein>
<feature type="compositionally biased region" description="Acidic residues" evidence="1">
    <location>
        <begin position="147"/>
        <end position="193"/>
    </location>
</feature>
<feature type="chain" id="PRO_5012102678" evidence="2">
    <location>
        <begin position="21"/>
        <end position="503"/>
    </location>
</feature>
<accession>A0A1Z5JX44</accession>
<feature type="region of interest" description="Disordered" evidence="1">
    <location>
        <begin position="389"/>
        <end position="410"/>
    </location>
</feature>
<evidence type="ECO:0000256" key="2">
    <source>
        <dbReference type="SAM" id="SignalP"/>
    </source>
</evidence>
<reference evidence="3 4" key="1">
    <citation type="journal article" date="2015" name="Plant Cell">
        <title>Oil accumulation by the oleaginous diatom Fistulifera solaris as revealed by the genome and transcriptome.</title>
        <authorList>
            <person name="Tanaka T."/>
            <person name="Maeda Y."/>
            <person name="Veluchamy A."/>
            <person name="Tanaka M."/>
            <person name="Abida H."/>
            <person name="Marechal E."/>
            <person name="Bowler C."/>
            <person name="Muto M."/>
            <person name="Sunaga Y."/>
            <person name="Tanaka M."/>
            <person name="Yoshino T."/>
            <person name="Taniguchi T."/>
            <person name="Fukuda Y."/>
            <person name="Nemoto M."/>
            <person name="Matsumoto M."/>
            <person name="Wong P.S."/>
            <person name="Aburatani S."/>
            <person name="Fujibuchi W."/>
        </authorList>
    </citation>
    <scope>NUCLEOTIDE SEQUENCE [LARGE SCALE GENOMIC DNA]</scope>
    <source>
        <strain evidence="3 4">JPCC DA0580</strain>
    </source>
</reference>
<sequence length="503" mass="55172">MKIASAYLIASLCVLPSAQAAVRSRSLVRGVTAPLNYRLLQETAETPEEPSGDEPESKGGKKESPIAPKKRDCKLRQEGETNEVSFKCKAKSDDANAKVKDEIDYVVGTSEKGVMVKIKYEQKIKVEDEEKEHEHEEGEEHDHEHEEGEEPSPEEEGDEPPTGEETPEPPADEETPEPPADEETPEPPAEEEGAQLPETPPPSEVADDLPEEGAERQRALQAEQETKTQFEVIYDSIIEYTKGKNSTTGEAYDWENDVVLQTISLNTWNVISDIASDNETSSFSLTSPDGNITFTFTINQAPKGESASANKMKIDFELKNFPWTSDDSFVALLSTVETERKVDVKYRKGMESEAARMEAEDVFIAFDDVADTSSFTPFGEYSWAETAEATTKGTSTNQTADVSRNATTTATNETEIMSSRSVNTTSQTIKVVATSPLVERAERRAQEGKQVESIAYSFVGGDAAHRASIIYWDPSAGVDYVSSARPMLAMVGAGIAFAIFALF</sequence>